<keyword evidence="2 5" id="KW-0812">Transmembrane</keyword>
<evidence type="ECO:0000256" key="1">
    <source>
        <dbReference type="ARBA" id="ARBA00004141"/>
    </source>
</evidence>
<sequence>MKGFEAGGASLTATPKWKPKGLAPLRQAQESKAGFYLVLAYLLFEFGRPQEIIPGLRAIPFGTGLSVLILLNVVMSGKLDFSRVQTKLWIPLFAVMVVHVPLAVNNYWALMTFKDMFLLFCVYLGIVIFVNSLERMMTVMKLWMGIHTFLAIMGIAKGGVGIGAWMGDENDFCMVMDMAAPFGYFLFFGAEGMSQKLKYLGMLGTFILAAMASLSRGGFIGLASVGAYCWYRSPKKLNALILVVVAVVFMLILAPDKYWDEMSSATSEETMAIGTGAERLYTWGIGVEMFFSNPIIGIGQSNFPWTFNQYEAGRTFNTKSIAGRQAHSAWVTLLSELGLAGILIIGGMLLQCYKDLKFVRTKFTPALSRQKHGQTIGAKEDIRVYLAMAMEGSLIGFIVSGVFISTLWYPSLWIMMGLVVALRNIADGKPSDPSVPVLQRGGVSGNRLATIGQGHISRPW</sequence>
<keyword evidence="8" id="KW-1185">Reference proteome</keyword>
<dbReference type="RefSeq" id="WP_121990342.1">
    <property type="nucleotide sequence ID" value="NZ_OUNR01000018.1"/>
</dbReference>
<feature type="transmembrane region" description="Helical" evidence="5">
    <location>
        <begin position="145"/>
        <end position="166"/>
    </location>
</feature>
<feature type="transmembrane region" description="Helical" evidence="5">
    <location>
        <begin position="58"/>
        <end position="76"/>
    </location>
</feature>
<keyword evidence="4 5" id="KW-0472">Membrane</keyword>
<evidence type="ECO:0000259" key="6">
    <source>
        <dbReference type="Pfam" id="PF04932"/>
    </source>
</evidence>
<evidence type="ECO:0000256" key="4">
    <source>
        <dbReference type="ARBA" id="ARBA00023136"/>
    </source>
</evidence>
<feature type="domain" description="O-antigen ligase-related" evidence="6">
    <location>
        <begin position="205"/>
        <end position="345"/>
    </location>
</feature>
<feature type="transmembrane region" description="Helical" evidence="5">
    <location>
        <begin position="202"/>
        <end position="225"/>
    </location>
</feature>
<feature type="transmembrane region" description="Helical" evidence="5">
    <location>
        <begin position="116"/>
        <end position="133"/>
    </location>
</feature>
<keyword evidence="3 5" id="KW-1133">Transmembrane helix</keyword>
<reference evidence="8" key="1">
    <citation type="submission" date="2018-04" db="EMBL/GenBank/DDBJ databases">
        <authorList>
            <person name="Lucker S."/>
            <person name="Sakoula D."/>
        </authorList>
    </citation>
    <scope>NUCLEOTIDE SEQUENCE [LARGE SCALE GENOMIC DNA]</scope>
</reference>
<evidence type="ECO:0000313" key="8">
    <source>
        <dbReference type="Proteomes" id="UP000248168"/>
    </source>
</evidence>
<accession>A0A330LB61</accession>
<evidence type="ECO:0000256" key="3">
    <source>
        <dbReference type="ARBA" id="ARBA00022989"/>
    </source>
</evidence>
<dbReference type="InterPro" id="IPR007016">
    <property type="entry name" value="O-antigen_ligase-rel_domated"/>
</dbReference>
<organism evidence="7 8">
    <name type="scientific">Nitrospira lenta</name>
    <dbReference type="NCBI Taxonomy" id="1436998"/>
    <lineage>
        <taxon>Bacteria</taxon>
        <taxon>Pseudomonadati</taxon>
        <taxon>Nitrospirota</taxon>
        <taxon>Nitrospiria</taxon>
        <taxon>Nitrospirales</taxon>
        <taxon>Nitrospiraceae</taxon>
        <taxon>Nitrospira</taxon>
    </lineage>
</organism>
<dbReference type="AlphaFoldDB" id="A0A330LB61"/>
<dbReference type="GO" id="GO:0016020">
    <property type="term" value="C:membrane"/>
    <property type="evidence" value="ECO:0007669"/>
    <property type="project" value="UniProtKB-SubCell"/>
</dbReference>
<feature type="transmembrane region" description="Helical" evidence="5">
    <location>
        <begin position="329"/>
        <end position="350"/>
    </location>
</feature>
<dbReference type="PANTHER" id="PTHR37422:SF13">
    <property type="entry name" value="LIPOPOLYSACCHARIDE BIOSYNTHESIS PROTEIN PA4999-RELATED"/>
    <property type="match status" value="1"/>
</dbReference>
<dbReference type="EMBL" id="OUNR01000018">
    <property type="protein sequence ID" value="SPP66142.1"/>
    <property type="molecule type" value="Genomic_DNA"/>
</dbReference>
<dbReference type="PANTHER" id="PTHR37422">
    <property type="entry name" value="TEICHURONIC ACID BIOSYNTHESIS PROTEIN TUAE"/>
    <property type="match status" value="1"/>
</dbReference>
<comment type="subcellular location">
    <subcellularLocation>
        <location evidence="1">Membrane</location>
        <topology evidence="1">Multi-pass membrane protein</topology>
    </subcellularLocation>
</comment>
<feature type="transmembrane region" description="Helical" evidence="5">
    <location>
        <begin position="237"/>
        <end position="254"/>
    </location>
</feature>
<feature type="transmembrane region" description="Helical" evidence="5">
    <location>
        <begin position="88"/>
        <end position="110"/>
    </location>
</feature>
<dbReference type="OrthoDB" id="9772644at2"/>
<dbReference type="InParanoid" id="A0A330LB61"/>
<gene>
    <name evidence="7" type="ORF">NITLEN_50182</name>
</gene>
<feature type="transmembrane region" description="Helical" evidence="5">
    <location>
        <begin position="394"/>
        <end position="422"/>
    </location>
</feature>
<dbReference type="Pfam" id="PF04932">
    <property type="entry name" value="Wzy_C"/>
    <property type="match status" value="1"/>
</dbReference>
<dbReference type="Proteomes" id="UP000248168">
    <property type="component" value="Unassembled WGS sequence"/>
</dbReference>
<dbReference type="InterPro" id="IPR051533">
    <property type="entry name" value="WaaL-like"/>
</dbReference>
<protein>
    <submittedName>
        <fullName evidence="7">Putative O-antigen polymerase</fullName>
    </submittedName>
</protein>
<evidence type="ECO:0000256" key="2">
    <source>
        <dbReference type="ARBA" id="ARBA00022692"/>
    </source>
</evidence>
<evidence type="ECO:0000313" key="7">
    <source>
        <dbReference type="EMBL" id="SPP66142.1"/>
    </source>
</evidence>
<proteinExistence type="predicted"/>
<evidence type="ECO:0000256" key="5">
    <source>
        <dbReference type="SAM" id="Phobius"/>
    </source>
</evidence>
<name>A0A330LB61_9BACT</name>